<name>A0A494Y581_9BACL</name>
<reference evidence="2 3" key="1">
    <citation type="submission" date="2018-10" db="EMBL/GenBank/DDBJ databases">
        <title>Cohnella sp. M2MS4P-1, whole genome shotgun sequence.</title>
        <authorList>
            <person name="Tuo L."/>
        </authorList>
    </citation>
    <scope>NUCLEOTIDE SEQUENCE [LARGE SCALE GENOMIC DNA]</scope>
    <source>
        <strain evidence="2 3">M2MS4P-1</strain>
    </source>
</reference>
<protein>
    <recommendedName>
        <fullName evidence="4">DUF1795 domain-containing protein</fullName>
    </recommendedName>
</protein>
<evidence type="ECO:0000313" key="3">
    <source>
        <dbReference type="Proteomes" id="UP000282076"/>
    </source>
</evidence>
<dbReference type="Gene3D" id="3.40.1000.10">
    <property type="entry name" value="Mog1/PsbP, alpha/beta/alpha sandwich"/>
    <property type="match status" value="2"/>
</dbReference>
<dbReference type="OrthoDB" id="2554669at2"/>
<dbReference type="EMBL" id="RBZM01000002">
    <property type="protein sequence ID" value="RKP57230.1"/>
    <property type="molecule type" value="Genomic_DNA"/>
</dbReference>
<accession>A0A494Y581</accession>
<dbReference type="Proteomes" id="UP000282076">
    <property type="component" value="Unassembled WGS sequence"/>
</dbReference>
<dbReference type="PROSITE" id="PS51257">
    <property type="entry name" value="PROKAR_LIPOPROTEIN"/>
    <property type="match status" value="1"/>
</dbReference>
<evidence type="ECO:0000256" key="1">
    <source>
        <dbReference type="SAM" id="SignalP"/>
    </source>
</evidence>
<gene>
    <name evidence="2" type="ORF">D7Z26_04400</name>
</gene>
<sequence length="345" mass="38391">MIMPRKPVLFVTVIALFALVLLSGCATGENEATTSVLVSDNGEVQLSLSNEWKRDPQVSKLSILGIANRKQQKYAMVNRTPKSDMAADSTLDDYKKVFTENTRTLLEGYEESNLQQTTVDSSPALLFEVTGRTSEIDVHYIAAILEKDETYYQVVTWTLADNFEANKASMLEVIHAFKLLKEADASASAKAEGDATATVWKKSEDGNVRIKIPKGWTDAQKLSEDATLQAMNAFKEEYMVVIRENKTDLAAGTTLEDYSKAVSDNMDAMLENAEVTDSKETLINGNRALQYEISGEIDKLKIVYLVTVVSSEGHYNQVLFWTLQNRMDGKRDLFANATSTFEAKD</sequence>
<keyword evidence="1" id="KW-0732">Signal</keyword>
<evidence type="ECO:0000313" key="2">
    <source>
        <dbReference type="EMBL" id="RKP57230.1"/>
    </source>
</evidence>
<dbReference type="RefSeq" id="WP_120974845.1">
    <property type="nucleotide sequence ID" value="NZ_RBZM01000002.1"/>
</dbReference>
<feature type="chain" id="PRO_5019825886" description="DUF1795 domain-containing protein" evidence="1">
    <location>
        <begin position="29"/>
        <end position="345"/>
    </location>
</feature>
<feature type="signal peptide" evidence="1">
    <location>
        <begin position="1"/>
        <end position="28"/>
    </location>
</feature>
<organism evidence="2 3">
    <name type="scientific">Cohnella endophytica</name>
    <dbReference type="NCBI Taxonomy" id="2419778"/>
    <lineage>
        <taxon>Bacteria</taxon>
        <taxon>Bacillati</taxon>
        <taxon>Bacillota</taxon>
        <taxon>Bacilli</taxon>
        <taxon>Bacillales</taxon>
        <taxon>Paenibacillaceae</taxon>
        <taxon>Cohnella</taxon>
    </lineage>
</organism>
<evidence type="ECO:0008006" key="4">
    <source>
        <dbReference type="Google" id="ProtNLM"/>
    </source>
</evidence>
<keyword evidence="3" id="KW-1185">Reference proteome</keyword>
<comment type="caution">
    <text evidence="2">The sequence shown here is derived from an EMBL/GenBank/DDBJ whole genome shotgun (WGS) entry which is preliminary data.</text>
</comment>
<proteinExistence type="predicted"/>
<dbReference type="AlphaFoldDB" id="A0A494Y581"/>